<name>A0A6J6TBT1_9ZZZZ</name>
<reference evidence="2" key="1">
    <citation type="submission" date="2020-05" db="EMBL/GenBank/DDBJ databases">
        <authorList>
            <person name="Chiriac C."/>
            <person name="Salcher M."/>
            <person name="Ghai R."/>
            <person name="Kavagutti S V."/>
        </authorList>
    </citation>
    <scope>NUCLEOTIDE SEQUENCE</scope>
</reference>
<evidence type="ECO:0000259" key="1">
    <source>
        <dbReference type="Pfam" id="PF13635"/>
    </source>
</evidence>
<feature type="domain" description="DUF4143" evidence="1">
    <location>
        <begin position="7"/>
        <end position="68"/>
    </location>
</feature>
<proteinExistence type="predicted"/>
<dbReference type="InterPro" id="IPR025420">
    <property type="entry name" value="DUF4143"/>
</dbReference>
<evidence type="ECO:0000313" key="2">
    <source>
        <dbReference type="EMBL" id="CAB4744871.1"/>
    </source>
</evidence>
<dbReference type="EMBL" id="CAEZYW010000143">
    <property type="protein sequence ID" value="CAB4744871.1"/>
    <property type="molecule type" value="Genomic_DNA"/>
</dbReference>
<dbReference type="Pfam" id="PF13635">
    <property type="entry name" value="DUF4143"/>
    <property type="match status" value="1"/>
</dbReference>
<protein>
    <submittedName>
        <fullName evidence="2">Unannotated protein</fullName>
    </submittedName>
</protein>
<dbReference type="AlphaFoldDB" id="A0A6J6TBT1"/>
<sequence>MQRASSPAELLRDLNAFGYLFESLVIRDIRIYSDPLDGTVTHYRDGDGLEVDVIVSTADRWGAFEVKLGTAQIDEAAAKLLAFANKVDTSRMGSPVVLGVVTGTGYG</sequence>
<accession>A0A6J6TBT1</accession>
<gene>
    <name evidence="2" type="ORF">UFOPK2786_00984</name>
</gene>
<organism evidence="2">
    <name type="scientific">freshwater metagenome</name>
    <dbReference type="NCBI Taxonomy" id="449393"/>
    <lineage>
        <taxon>unclassified sequences</taxon>
        <taxon>metagenomes</taxon>
        <taxon>ecological metagenomes</taxon>
    </lineage>
</organism>